<protein>
    <recommendedName>
        <fullName evidence="3">Small CPxCG-related zinc finger protein</fullName>
    </recommendedName>
</protein>
<accession>A0ABT4RN83</accession>
<keyword evidence="2" id="KW-1185">Reference proteome</keyword>
<reference evidence="1" key="1">
    <citation type="submission" date="2022-10" db="EMBL/GenBank/DDBJ databases">
        <title>The WGS of Solirubrobacter sp. CPCC 204708.</title>
        <authorList>
            <person name="Jiang Z."/>
        </authorList>
    </citation>
    <scope>NUCLEOTIDE SEQUENCE</scope>
    <source>
        <strain evidence="1">CPCC 204708</strain>
    </source>
</reference>
<evidence type="ECO:0000313" key="1">
    <source>
        <dbReference type="EMBL" id="MDA0140029.1"/>
    </source>
</evidence>
<comment type="caution">
    <text evidence="1">The sequence shown here is derived from an EMBL/GenBank/DDBJ whole genome shotgun (WGS) entry which is preliminary data.</text>
</comment>
<dbReference type="EMBL" id="JAPCID010000032">
    <property type="protein sequence ID" value="MDA0140029.1"/>
    <property type="molecule type" value="Genomic_DNA"/>
</dbReference>
<proteinExistence type="predicted"/>
<dbReference type="Proteomes" id="UP001147700">
    <property type="component" value="Unassembled WGS sequence"/>
</dbReference>
<evidence type="ECO:0000313" key="2">
    <source>
        <dbReference type="Proteomes" id="UP001147700"/>
    </source>
</evidence>
<dbReference type="RefSeq" id="WP_202955034.1">
    <property type="nucleotide sequence ID" value="NZ_JAPCID010000032.1"/>
</dbReference>
<evidence type="ECO:0008006" key="3">
    <source>
        <dbReference type="Google" id="ProtNLM"/>
    </source>
</evidence>
<organism evidence="1 2">
    <name type="scientific">Solirubrobacter deserti</name>
    <dbReference type="NCBI Taxonomy" id="2282478"/>
    <lineage>
        <taxon>Bacteria</taxon>
        <taxon>Bacillati</taxon>
        <taxon>Actinomycetota</taxon>
        <taxon>Thermoleophilia</taxon>
        <taxon>Solirubrobacterales</taxon>
        <taxon>Solirubrobacteraceae</taxon>
        <taxon>Solirubrobacter</taxon>
    </lineage>
</organism>
<gene>
    <name evidence="1" type="ORF">OJ962_21170</name>
</gene>
<name>A0ABT4RN83_9ACTN</name>
<sequence>MADATQSLLAAGFVETVFHCPACGVSGMSLSRPAALLDRTCADCNEPVVTTVLDRFAR</sequence>